<feature type="domain" description="IrrE N-terminal-like" evidence="1">
    <location>
        <begin position="19"/>
        <end position="124"/>
    </location>
</feature>
<sequence>MTYENLLQEAADENVYVIEDAPFQSRADGLIRNDVIGINRTVRRTTQRACVLAEELGHYHTTVGDIIDQSSDANRKQELRARLWSYNKLIGLHGIISCHKAHYTTSYEMADYLGVTEEFLQEALQCYRSKYGLCVQYDNYVIYFDPVSVLELI</sequence>
<name>A0A6L5YJV2_9FIRM</name>
<keyword evidence="3" id="KW-1185">Reference proteome</keyword>
<comment type="caution">
    <text evidence="2">The sequence shown here is derived from an EMBL/GenBank/DDBJ whole genome shotgun (WGS) entry which is preliminary data.</text>
</comment>
<gene>
    <name evidence="2" type="ORF">FYJ59_06630</name>
</gene>
<accession>A0A6L5YJV2</accession>
<dbReference type="RefSeq" id="WP_154496050.1">
    <property type="nucleotide sequence ID" value="NZ_VUMU01000006.1"/>
</dbReference>
<evidence type="ECO:0000259" key="1">
    <source>
        <dbReference type="Pfam" id="PF06114"/>
    </source>
</evidence>
<dbReference type="InterPro" id="IPR010359">
    <property type="entry name" value="IrrE_HExxH"/>
</dbReference>
<reference evidence="2 3" key="1">
    <citation type="submission" date="2019-08" db="EMBL/GenBank/DDBJ databases">
        <title>In-depth cultivation of the pig gut microbiome towards novel bacterial diversity and tailored functional studies.</title>
        <authorList>
            <person name="Wylensek D."/>
            <person name="Hitch T.C.A."/>
            <person name="Clavel T."/>
        </authorList>
    </citation>
    <scope>NUCLEOTIDE SEQUENCE [LARGE SCALE GENOMIC DNA]</scope>
    <source>
        <strain evidence="2 3">WCA3-601-WT-6H</strain>
    </source>
</reference>
<evidence type="ECO:0000313" key="2">
    <source>
        <dbReference type="EMBL" id="MST57922.1"/>
    </source>
</evidence>
<proteinExistence type="predicted"/>
<dbReference type="Pfam" id="PF06114">
    <property type="entry name" value="Peptidase_M78"/>
    <property type="match status" value="1"/>
</dbReference>
<protein>
    <submittedName>
        <fullName evidence="2">ImmA/IrrE family metallo-endopeptidase</fullName>
    </submittedName>
</protein>
<evidence type="ECO:0000313" key="3">
    <source>
        <dbReference type="Proteomes" id="UP000476055"/>
    </source>
</evidence>
<organism evidence="2 3">
    <name type="scientific">Waltera intestinalis</name>
    <dbReference type="NCBI Taxonomy" id="2606635"/>
    <lineage>
        <taxon>Bacteria</taxon>
        <taxon>Bacillati</taxon>
        <taxon>Bacillota</taxon>
        <taxon>Clostridia</taxon>
        <taxon>Lachnospirales</taxon>
        <taxon>Lachnospiraceae</taxon>
        <taxon>Waltera</taxon>
    </lineage>
</organism>
<dbReference type="AlphaFoldDB" id="A0A6L5YJV2"/>
<dbReference type="EMBL" id="VUMU01000006">
    <property type="protein sequence ID" value="MST57922.1"/>
    <property type="molecule type" value="Genomic_DNA"/>
</dbReference>
<dbReference type="Proteomes" id="UP000476055">
    <property type="component" value="Unassembled WGS sequence"/>
</dbReference>